<evidence type="ECO:0000313" key="1">
    <source>
        <dbReference type="EMBL" id="MBX13514.1"/>
    </source>
</evidence>
<reference evidence="1" key="1">
    <citation type="submission" date="2018-02" db="EMBL/GenBank/DDBJ databases">
        <title>Rhizophora mucronata_Transcriptome.</title>
        <authorList>
            <person name="Meera S.P."/>
            <person name="Sreeshan A."/>
            <person name="Augustine A."/>
        </authorList>
    </citation>
    <scope>NUCLEOTIDE SEQUENCE</scope>
    <source>
        <tissue evidence="1">Leaf</tissue>
    </source>
</reference>
<dbReference type="AlphaFoldDB" id="A0A2P2L6B8"/>
<sequence>MQVSHSCYWLESTPLSRWRKCITICYLFSPSNAQVYDQIIFFYKTKQNKTYRRCLSAQEVYQVSKKDCRYNERKNASFQLPIAEAYL</sequence>
<protein>
    <submittedName>
        <fullName evidence="1">Uncharacterized protein MANES_08G101200</fullName>
    </submittedName>
</protein>
<dbReference type="EMBL" id="GGEC01033030">
    <property type="protein sequence ID" value="MBX13514.1"/>
    <property type="molecule type" value="Transcribed_RNA"/>
</dbReference>
<proteinExistence type="predicted"/>
<accession>A0A2P2L6B8</accession>
<organism evidence="1">
    <name type="scientific">Rhizophora mucronata</name>
    <name type="common">Asiatic mangrove</name>
    <dbReference type="NCBI Taxonomy" id="61149"/>
    <lineage>
        <taxon>Eukaryota</taxon>
        <taxon>Viridiplantae</taxon>
        <taxon>Streptophyta</taxon>
        <taxon>Embryophyta</taxon>
        <taxon>Tracheophyta</taxon>
        <taxon>Spermatophyta</taxon>
        <taxon>Magnoliopsida</taxon>
        <taxon>eudicotyledons</taxon>
        <taxon>Gunneridae</taxon>
        <taxon>Pentapetalae</taxon>
        <taxon>rosids</taxon>
        <taxon>fabids</taxon>
        <taxon>Malpighiales</taxon>
        <taxon>Rhizophoraceae</taxon>
        <taxon>Rhizophora</taxon>
    </lineage>
</organism>
<name>A0A2P2L6B8_RHIMU</name>